<dbReference type="PANTHER" id="PTHR39175:SF1">
    <property type="entry name" value="FAMILY PROTEIN, PUTATIVE (AFU_ORTHOLOGUE AFUA_3G15060)-RELATED"/>
    <property type="match status" value="1"/>
</dbReference>
<dbReference type="EMBL" id="JBICRM010000042">
    <property type="protein sequence ID" value="MFG1710027.1"/>
    <property type="molecule type" value="Genomic_DNA"/>
</dbReference>
<feature type="domain" description="VOC" evidence="1">
    <location>
        <begin position="5"/>
        <end position="118"/>
    </location>
</feature>
<comment type="caution">
    <text evidence="2">The sequence shown here is derived from an EMBL/GenBank/DDBJ whole genome shotgun (WGS) entry which is preliminary data.</text>
</comment>
<sequence>MTFMRLHHATFTMPVGAEDEARAFYAGVLGLTPVPKPATMRQVGCWFRTGGLEVHGLPEDDFRPNRVSHPAILVNDLDALAARLDAHGIPYVMNGDYPGHCRFHTHDCFGNQLEFLQEI</sequence>
<dbReference type="Gene3D" id="3.10.180.10">
    <property type="entry name" value="2,3-Dihydroxybiphenyl 1,2-Dioxygenase, domain 1"/>
    <property type="match status" value="1"/>
</dbReference>
<evidence type="ECO:0000259" key="1">
    <source>
        <dbReference type="PROSITE" id="PS51819"/>
    </source>
</evidence>
<dbReference type="RefSeq" id="WP_393175403.1">
    <property type="nucleotide sequence ID" value="NZ_JBICRM010000042.1"/>
</dbReference>
<dbReference type="Proteomes" id="UP001603978">
    <property type="component" value="Unassembled WGS sequence"/>
</dbReference>
<proteinExistence type="predicted"/>
<protein>
    <submittedName>
        <fullName evidence="2">VOC family protein</fullName>
    </submittedName>
</protein>
<accession>A0ABW7ARI1</accession>
<gene>
    <name evidence="2" type="ORF">ACFLIM_43360</name>
</gene>
<dbReference type="SUPFAM" id="SSF54593">
    <property type="entry name" value="Glyoxalase/Bleomycin resistance protein/Dihydroxybiphenyl dioxygenase"/>
    <property type="match status" value="1"/>
</dbReference>
<dbReference type="PANTHER" id="PTHR39175">
    <property type="entry name" value="FAMILY PROTEIN, PUTATIVE (AFU_ORTHOLOGUE AFUA_3G15060)-RELATED"/>
    <property type="match status" value="1"/>
</dbReference>
<evidence type="ECO:0000313" key="2">
    <source>
        <dbReference type="EMBL" id="MFG1710027.1"/>
    </source>
</evidence>
<organism evidence="2 3">
    <name type="scientific">Nonomuraea marmarensis</name>
    <dbReference type="NCBI Taxonomy" id="3351344"/>
    <lineage>
        <taxon>Bacteria</taxon>
        <taxon>Bacillati</taxon>
        <taxon>Actinomycetota</taxon>
        <taxon>Actinomycetes</taxon>
        <taxon>Streptosporangiales</taxon>
        <taxon>Streptosporangiaceae</taxon>
        <taxon>Nonomuraea</taxon>
    </lineage>
</organism>
<keyword evidence="3" id="KW-1185">Reference proteome</keyword>
<dbReference type="PROSITE" id="PS51819">
    <property type="entry name" value="VOC"/>
    <property type="match status" value="1"/>
</dbReference>
<name>A0ABW7ARI1_9ACTN</name>
<dbReference type="Pfam" id="PF00903">
    <property type="entry name" value="Glyoxalase"/>
    <property type="match status" value="1"/>
</dbReference>
<dbReference type="InterPro" id="IPR029068">
    <property type="entry name" value="Glyas_Bleomycin-R_OHBP_Dase"/>
</dbReference>
<dbReference type="InterPro" id="IPR004360">
    <property type="entry name" value="Glyas_Fos-R_dOase_dom"/>
</dbReference>
<evidence type="ECO:0000313" key="3">
    <source>
        <dbReference type="Proteomes" id="UP001603978"/>
    </source>
</evidence>
<dbReference type="InterPro" id="IPR037523">
    <property type="entry name" value="VOC_core"/>
</dbReference>
<reference evidence="2 3" key="1">
    <citation type="submission" date="2024-10" db="EMBL/GenBank/DDBJ databases">
        <authorList>
            <person name="Topkara A.R."/>
            <person name="Saygin H."/>
        </authorList>
    </citation>
    <scope>NUCLEOTIDE SEQUENCE [LARGE SCALE GENOMIC DNA]</scope>
    <source>
        <strain evidence="2 3">M3C6</strain>
    </source>
</reference>